<evidence type="ECO:0008006" key="5">
    <source>
        <dbReference type="Google" id="ProtNLM"/>
    </source>
</evidence>
<evidence type="ECO:0000256" key="2">
    <source>
        <dbReference type="SAM" id="MobiDB-lite"/>
    </source>
</evidence>
<dbReference type="AlphaFoldDB" id="A0A0G2HE15"/>
<accession>A0A0G2HE15</accession>
<dbReference type="Proteomes" id="UP000053317">
    <property type="component" value="Unassembled WGS sequence"/>
</dbReference>
<evidence type="ECO:0000256" key="1">
    <source>
        <dbReference type="ARBA" id="ARBA00023054"/>
    </source>
</evidence>
<dbReference type="PANTHER" id="PTHR15885:SF1">
    <property type="entry name" value="COILED-COIL DOMAIN-CONTAINING PROTEIN 174"/>
    <property type="match status" value="1"/>
</dbReference>
<dbReference type="PANTHER" id="PTHR15885">
    <property type="entry name" value="COILED-COIL DOMAIN-CONTAINING PROTEIN 174"/>
    <property type="match status" value="1"/>
</dbReference>
<proteinExistence type="predicted"/>
<feature type="region of interest" description="Disordered" evidence="2">
    <location>
        <begin position="1"/>
        <end position="106"/>
    </location>
</feature>
<dbReference type="OrthoDB" id="333551at2759"/>
<dbReference type="Pfam" id="PF13300">
    <property type="entry name" value="DUF4078"/>
    <property type="match status" value="1"/>
</dbReference>
<feature type="region of interest" description="Disordered" evidence="2">
    <location>
        <begin position="146"/>
        <end position="171"/>
    </location>
</feature>
<dbReference type="EMBL" id="LCWF01000034">
    <property type="protein sequence ID" value="KKY26740.1"/>
    <property type="molecule type" value="Genomic_DNA"/>
</dbReference>
<feature type="compositionally biased region" description="Basic residues" evidence="2">
    <location>
        <begin position="322"/>
        <end position="333"/>
    </location>
</feature>
<evidence type="ECO:0000313" key="3">
    <source>
        <dbReference type="EMBL" id="KKY26740.1"/>
    </source>
</evidence>
<keyword evidence="4" id="KW-1185">Reference proteome</keyword>
<feature type="compositionally biased region" description="Basic and acidic residues" evidence="2">
    <location>
        <begin position="280"/>
        <end position="321"/>
    </location>
</feature>
<reference evidence="3 4" key="2">
    <citation type="submission" date="2015-05" db="EMBL/GenBank/DDBJ databases">
        <authorList>
            <person name="Morales-Cruz A."/>
            <person name="Amrine K.C."/>
            <person name="Cantu D."/>
        </authorList>
    </citation>
    <scope>NUCLEOTIDE SEQUENCE [LARGE SCALE GENOMIC DNA]</scope>
    <source>
        <strain evidence="3">UCRPC4</strain>
    </source>
</reference>
<name>A0A0G2HE15_PHACM</name>
<feature type="compositionally biased region" description="Low complexity" evidence="2">
    <location>
        <begin position="20"/>
        <end position="36"/>
    </location>
</feature>
<feature type="compositionally biased region" description="Acidic residues" evidence="2">
    <location>
        <begin position="157"/>
        <end position="171"/>
    </location>
</feature>
<comment type="caution">
    <text evidence="3">The sequence shown here is derived from an EMBL/GenBank/DDBJ whole genome shotgun (WGS) entry which is preliminary data.</text>
</comment>
<sequence>MADAHLYGIRQPKNKHKEISSSTSLAFSSHLASLISKESSKPSETRPSSAQPKSNIFTAHKKAGTKRGFADIDDSNNVTQKHKTEEELGGSLDAADHQRSRRKMEEKARLYAAMKRGDYVTPDGGRGRDEQLSALVDFDRKWAEREARREATNDFDTSSDSEDNVSDVNNEEELFDYSDEFGRARKLSRHQIARLEREKRIAANFASDADAMSARPTMPSNIIYGDAVQHQAFNPDDDVAIKMAELAAKRDREATPPEDTHYDASKEIRTKGTGFYSFSGDKEGREREMQALEQERLETERRRKLREKEKEERRRMLEERKKKVREARGKKHADKFLEGLEVDIGVEPGLGQMSEAEDGER</sequence>
<keyword evidence="1" id="KW-0175">Coiled coil</keyword>
<protein>
    <recommendedName>
        <fullName evidence="5">Coiled-coil domain-containing protein 174</fullName>
    </recommendedName>
</protein>
<reference evidence="3 4" key="1">
    <citation type="submission" date="2015-05" db="EMBL/GenBank/DDBJ databases">
        <title>Distinctive expansion of gene families associated with plant cell wall degradation and secondary metabolism in the genomes of grapevine trunk pathogens.</title>
        <authorList>
            <person name="Lawrence D.P."/>
            <person name="Travadon R."/>
            <person name="Rolshausen P.E."/>
            <person name="Baumgartner K."/>
        </authorList>
    </citation>
    <scope>NUCLEOTIDE SEQUENCE [LARGE SCALE GENOMIC DNA]</scope>
    <source>
        <strain evidence="3">UCRPC4</strain>
    </source>
</reference>
<dbReference type="GO" id="GO:0005634">
    <property type="term" value="C:nucleus"/>
    <property type="evidence" value="ECO:0007669"/>
    <property type="project" value="TreeGrafter"/>
</dbReference>
<feature type="compositionally biased region" description="Basic and acidic residues" evidence="2">
    <location>
        <begin position="248"/>
        <end position="270"/>
    </location>
</feature>
<feature type="compositionally biased region" description="Polar residues" evidence="2">
    <location>
        <begin position="45"/>
        <end position="57"/>
    </location>
</feature>
<organism evidence="3 4">
    <name type="scientific">Phaeomoniella chlamydospora</name>
    <name type="common">Phaeoacremonium chlamydosporum</name>
    <dbReference type="NCBI Taxonomy" id="158046"/>
    <lineage>
        <taxon>Eukaryota</taxon>
        <taxon>Fungi</taxon>
        <taxon>Dikarya</taxon>
        <taxon>Ascomycota</taxon>
        <taxon>Pezizomycotina</taxon>
        <taxon>Eurotiomycetes</taxon>
        <taxon>Chaetothyriomycetidae</taxon>
        <taxon>Phaeomoniellales</taxon>
        <taxon>Phaeomoniellaceae</taxon>
        <taxon>Phaeomoniella</taxon>
    </lineage>
</organism>
<dbReference type="InterPro" id="IPR025066">
    <property type="entry name" value="CCDC174-like"/>
</dbReference>
<gene>
    <name evidence="3" type="ORF">UCRPC4_g01431</name>
</gene>
<evidence type="ECO:0000313" key="4">
    <source>
        <dbReference type="Proteomes" id="UP000053317"/>
    </source>
</evidence>
<feature type="compositionally biased region" description="Basic and acidic residues" evidence="2">
    <location>
        <begin position="94"/>
        <end position="106"/>
    </location>
</feature>
<feature type="region of interest" description="Disordered" evidence="2">
    <location>
        <begin position="248"/>
        <end position="336"/>
    </location>
</feature>